<feature type="transmembrane region" description="Helical" evidence="2">
    <location>
        <begin position="175"/>
        <end position="192"/>
    </location>
</feature>
<proteinExistence type="predicted"/>
<protein>
    <recommendedName>
        <fullName evidence="4">GAF domain-containing protein</fullName>
    </recommendedName>
</protein>
<keyword evidence="2" id="KW-0472">Membrane</keyword>
<evidence type="ECO:0000256" key="1">
    <source>
        <dbReference type="SAM" id="MobiDB-lite"/>
    </source>
</evidence>
<evidence type="ECO:0000313" key="3">
    <source>
        <dbReference type="EMBL" id="SUZ75096.1"/>
    </source>
</evidence>
<dbReference type="AlphaFoldDB" id="A0A381Q6X1"/>
<feature type="region of interest" description="Disordered" evidence="1">
    <location>
        <begin position="199"/>
        <end position="222"/>
    </location>
</feature>
<dbReference type="EMBL" id="UINC01001233">
    <property type="protein sequence ID" value="SUZ75096.1"/>
    <property type="molecule type" value="Genomic_DNA"/>
</dbReference>
<evidence type="ECO:0000256" key="2">
    <source>
        <dbReference type="SAM" id="Phobius"/>
    </source>
</evidence>
<organism evidence="3">
    <name type="scientific">marine metagenome</name>
    <dbReference type="NCBI Taxonomy" id="408172"/>
    <lineage>
        <taxon>unclassified sequences</taxon>
        <taxon>metagenomes</taxon>
        <taxon>ecological metagenomes</taxon>
    </lineage>
</organism>
<name>A0A381Q6X1_9ZZZZ</name>
<dbReference type="SUPFAM" id="SSF55781">
    <property type="entry name" value="GAF domain-like"/>
    <property type="match status" value="1"/>
</dbReference>
<sequence>MARRWVRIAITLTALVTVGFAGKELRRSELALNNQHSVERVFTDLSWALTLALGDLRAAQQAYVAAGQDRGYWTSRVDSYLDAVRDGLENLRRLASDDASIEALKAAEATIADLERLDQRAREHTDLQQSLLASDLIFSDGLELTSEVAAHVELARSTERNNRSVAMRSVRTDEVVVLGAAVGLGLLALLMLTPVTRQRGQPPFGHHKSREATAPPMVDATPSNDRLVLSNVDLDALDHGSEVEQPAVQQPDSGHVLERAEATPPEPLPDLRAAAALCTDLSTLADASGLPALLSRAAELMNASGLIIWVRDSSGHALRPALGHGYPPNSLIRLGSISEDGKNATATAFRTAQMQIVNRRDSGSGALAIPLRSVDCCIGVLSAELCDGWESSEAVQANAAIIAAQLATLLPADLPADTGAPAAKAQGY</sequence>
<evidence type="ECO:0008006" key="4">
    <source>
        <dbReference type="Google" id="ProtNLM"/>
    </source>
</evidence>
<reference evidence="3" key="1">
    <citation type="submission" date="2018-05" db="EMBL/GenBank/DDBJ databases">
        <authorList>
            <person name="Lanie J.A."/>
            <person name="Ng W.-L."/>
            <person name="Kazmierczak K.M."/>
            <person name="Andrzejewski T.M."/>
            <person name="Davidsen T.M."/>
            <person name="Wayne K.J."/>
            <person name="Tettelin H."/>
            <person name="Glass J.I."/>
            <person name="Rusch D."/>
            <person name="Podicherti R."/>
            <person name="Tsui H.-C.T."/>
            <person name="Winkler M.E."/>
        </authorList>
    </citation>
    <scope>NUCLEOTIDE SEQUENCE</scope>
</reference>
<keyword evidence="2" id="KW-1133">Transmembrane helix</keyword>
<gene>
    <name evidence="3" type="ORF">METZ01_LOCUS27950</name>
</gene>
<keyword evidence="2" id="KW-0812">Transmembrane</keyword>
<accession>A0A381Q6X1</accession>